<evidence type="ECO:0000313" key="3">
    <source>
        <dbReference type="Proteomes" id="UP001151760"/>
    </source>
</evidence>
<evidence type="ECO:0000313" key="2">
    <source>
        <dbReference type="EMBL" id="GJS65502.1"/>
    </source>
</evidence>
<reference evidence="2" key="1">
    <citation type="journal article" date="2022" name="Int. J. Mol. Sci.">
        <title>Draft Genome of Tanacetum Coccineum: Genomic Comparison of Closely Related Tanacetum-Family Plants.</title>
        <authorList>
            <person name="Yamashiro T."/>
            <person name="Shiraishi A."/>
            <person name="Nakayama K."/>
            <person name="Satake H."/>
        </authorList>
    </citation>
    <scope>NUCLEOTIDE SEQUENCE</scope>
</reference>
<name>A0ABQ4XL28_9ASTR</name>
<sequence>MEITATIDGRVKSVTKASIRRHLKLEDFDGISTLPNTKIFKRLALMGYVSNSDRLTFQKGHFSLSGADEAASTGVDVRHGGDATTVTSLEAGQGSGNINKTPSMPHDLPLPRGHTFGSDEGRMQQNELMDLVTKLSDRCEALETDLRKTNKFYGGAFTRLIKKVKKLEKIVKLSQARKRSRVVISDDEEELEDPSKQGRSMIEEINQDTGILWFKLMLRTRLLLQSTDEESFSTAGASMPVSIAGMVQEASTPLSVATKDKGKAIMQESESPKNMKQRE</sequence>
<protein>
    <submittedName>
        <fullName evidence="2">Uncharacterized protein</fullName>
    </submittedName>
</protein>
<organism evidence="2 3">
    <name type="scientific">Tanacetum coccineum</name>
    <dbReference type="NCBI Taxonomy" id="301880"/>
    <lineage>
        <taxon>Eukaryota</taxon>
        <taxon>Viridiplantae</taxon>
        <taxon>Streptophyta</taxon>
        <taxon>Embryophyta</taxon>
        <taxon>Tracheophyta</taxon>
        <taxon>Spermatophyta</taxon>
        <taxon>Magnoliopsida</taxon>
        <taxon>eudicotyledons</taxon>
        <taxon>Gunneridae</taxon>
        <taxon>Pentapetalae</taxon>
        <taxon>asterids</taxon>
        <taxon>campanulids</taxon>
        <taxon>Asterales</taxon>
        <taxon>Asteraceae</taxon>
        <taxon>Asteroideae</taxon>
        <taxon>Anthemideae</taxon>
        <taxon>Anthemidinae</taxon>
        <taxon>Tanacetum</taxon>
    </lineage>
</organism>
<dbReference type="Proteomes" id="UP001151760">
    <property type="component" value="Unassembled WGS sequence"/>
</dbReference>
<evidence type="ECO:0000256" key="1">
    <source>
        <dbReference type="SAM" id="MobiDB-lite"/>
    </source>
</evidence>
<proteinExistence type="predicted"/>
<reference evidence="2" key="2">
    <citation type="submission" date="2022-01" db="EMBL/GenBank/DDBJ databases">
        <authorList>
            <person name="Yamashiro T."/>
            <person name="Shiraishi A."/>
            <person name="Satake H."/>
            <person name="Nakayama K."/>
        </authorList>
    </citation>
    <scope>NUCLEOTIDE SEQUENCE</scope>
</reference>
<feature type="region of interest" description="Disordered" evidence="1">
    <location>
        <begin position="254"/>
        <end position="279"/>
    </location>
</feature>
<comment type="caution">
    <text evidence="2">The sequence shown here is derived from an EMBL/GenBank/DDBJ whole genome shotgun (WGS) entry which is preliminary data.</text>
</comment>
<keyword evidence="3" id="KW-1185">Reference proteome</keyword>
<dbReference type="EMBL" id="BQNB010009583">
    <property type="protein sequence ID" value="GJS65502.1"/>
    <property type="molecule type" value="Genomic_DNA"/>
</dbReference>
<feature type="compositionally biased region" description="Basic and acidic residues" evidence="1">
    <location>
        <begin position="270"/>
        <end position="279"/>
    </location>
</feature>
<accession>A0ABQ4XL28</accession>
<gene>
    <name evidence="2" type="ORF">Tco_0680066</name>
</gene>